<feature type="signal peptide" evidence="1">
    <location>
        <begin position="1"/>
        <end position="17"/>
    </location>
</feature>
<evidence type="ECO:0000313" key="2">
    <source>
        <dbReference type="Proteomes" id="UP000492821"/>
    </source>
</evidence>
<reference evidence="2" key="1">
    <citation type="journal article" date="2013" name="Genetics">
        <title>The draft genome and transcriptome of Panagrellus redivivus are shaped by the harsh demands of a free-living lifestyle.</title>
        <authorList>
            <person name="Srinivasan J."/>
            <person name="Dillman A.R."/>
            <person name="Macchietto M.G."/>
            <person name="Heikkinen L."/>
            <person name="Lakso M."/>
            <person name="Fracchia K.M."/>
            <person name="Antoshechkin I."/>
            <person name="Mortazavi A."/>
            <person name="Wong G."/>
            <person name="Sternberg P.W."/>
        </authorList>
    </citation>
    <scope>NUCLEOTIDE SEQUENCE [LARGE SCALE GENOMIC DNA]</scope>
    <source>
        <strain evidence="2">MT8872</strain>
    </source>
</reference>
<protein>
    <submittedName>
        <fullName evidence="3">Activin_recp domain-containing protein</fullName>
    </submittedName>
</protein>
<evidence type="ECO:0000256" key="1">
    <source>
        <dbReference type="SAM" id="SignalP"/>
    </source>
</evidence>
<dbReference type="Proteomes" id="UP000492821">
    <property type="component" value="Unassembled WGS sequence"/>
</dbReference>
<dbReference type="WBParaSite" id="Pan_g14315.t1">
    <property type="protein sequence ID" value="Pan_g14315.t1"/>
    <property type="gene ID" value="Pan_g14315"/>
</dbReference>
<keyword evidence="1" id="KW-0732">Signal</keyword>
<feature type="chain" id="PRO_5028824407" evidence="1">
    <location>
        <begin position="18"/>
        <end position="131"/>
    </location>
</feature>
<sequence length="131" mass="14593">MQLLVFVLFFALPIAFCLQCWTGQVTKTANGASEEYLMKIKCDSKFCSNMTTYNRADNITIIDYHCGSELLQLCDASKLGCFDNPSRLANVCCCDTSLCNGAKDHRASCFTQSVTFLVMTLLSLTFVRSHD</sequence>
<evidence type="ECO:0000313" key="3">
    <source>
        <dbReference type="WBParaSite" id="Pan_g14315.t1"/>
    </source>
</evidence>
<name>A0A7E4UYE6_PANRE</name>
<proteinExistence type="predicted"/>
<keyword evidence="2" id="KW-1185">Reference proteome</keyword>
<dbReference type="AlphaFoldDB" id="A0A7E4UYE6"/>
<reference evidence="3" key="2">
    <citation type="submission" date="2020-10" db="UniProtKB">
        <authorList>
            <consortium name="WormBaseParasite"/>
        </authorList>
    </citation>
    <scope>IDENTIFICATION</scope>
</reference>
<organism evidence="2 3">
    <name type="scientific">Panagrellus redivivus</name>
    <name type="common">Microworm</name>
    <dbReference type="NCBI Taxonomy" id="6233"/>
    <lineage>
        <taxon>Eukaryota</taxon>
        <taxon>Metazoa</taxon>
        <taxon>Ecdysozoa</taxon>
        <taxon>Nematoda</taxon>
        <taxon>Chromadorea</taxon>
        <taxon>Rhabditida</taxon>
        <taxon>Tylenchina</taxon>
        <taxon>Panagrolaimomorpha</taxon>
        <taxon>Panagrolaimoidea</taxon>
        <taxon>Panagrolaimidae</taxon>
        <taxon>Panagrellus</taxon>
    </lineage>
</organism>
<accession>A0A7E4UYE6</accession>